<dbReference type="eggNOG" id="COG2010">
    <property type="taxonomic scope" value="Bacteria"/>
</dbReference>
<dbReference type="GO" id="GO:0005506">
    <property type="term" value="F:iron ion binding"/>
    <property type="evidence" value="ECO:0007669"/>
    <property type="project" value="InterPro"/>
</dbReference>
<dbReference type="GO" id="GO:0020037">
    <property type="term" value="F:heme binding"/>
    <property type="evidence" value="ECO:0007669"/>
    <property type="project" value="InterPro"/>
</dbReference>
<dbReference type="RefSeq" id="WP_004619496.1">
    <property type="nucleotide sequence ID" value="NZ_APMP01000011.1"/>
</dbReference>
<comment type="cofactor">
    <cofactor evidence="1">
        <name>heme c</name>
        <dbReference type="ChEBI" id="CHEBI:61717"/>
    </cofactor>
</comment>
<name>R0ELD3_CAUVI</name>
<evidence type="ECO:0000256" key="1">
    <source>
        <dbReference type="ARBA" id="ARBA00001926"/>
    </source>
</evidence>
<dbReference type="PANTHER" id="PTHR35008:SF4">
    <property type="entry name" value="BLL4482 PROTEIN"/>
    <property type="match status" value="1"/>
</dbReference>
<dbReference type="Gene3D" id="1.10.760.10">
    <property type="entry name" value="Cytochrome c-like domain"/>
    <property type="match status" value="1"/>
</dbReference>
<accession>R0ELD3</accession>
<dbReference type="EMBL" id="APMP01000011">
    <property type="protein sequence ID" value="ENZ81932.1"/>
    <property type="molecule type" value="Genomic_DNA"/>
</dbReference>
<protein>
    <submittedName>
        <fullName evidence="11">Cytochrome c, mono-and diheme variants family</fullName>
    </submittedName>
</protein>
<dbReference type="InterPro" id="IPR009056">
    <property type="entry name" value="Cyt_c-like_dom"/>
</dbReference>
<feature type="chain" id="PRO_5004339924" evidence="9">
    <location>
        <begin position="27"/>
        <end position="133"/>
    </location>
</feature>
<evidence type="ECO:0000256" key="7">
    <source>
        <dbReference type="ARBA" id="ARBA00023004"/>
    </source>
</evidence>
<gene>
    <name evidence="11" type="ORF">OR37_02168</name>
</gene>
<dbReference type="GO" id="GO:0009055">
    <property type="term" value="F:electron transfer activity"/>
    <property type="evidence" value="ECO:0007669"/>
    <property type="project" value="InterPro"/>
</dbReference>
<keyword evidence="12" id="KW-1185">Reference proteome</keyword>
<keyword evidence="9" id="KW-0732">Signal</keyword>
<keyword evidence="3 8" id="KW-0349">Heme</keyword>
<organism evidence="11 12">
    <name type="scientific">Caulobacter vibrioides OR37</name>
    <dbReference type="NCBI Taxonomy" id="1292034"/>
    <lineage>
        <taxon>Bacteria</taxon>
        <taxon>Pseudomonadati</taxon>
        <taxon>Pseudomonadota</taxon>
        <taxon>Alphaproteobacteria</taxon>
        <taxon>Caulobacterales</taxon>
        <taxon>Caulobacteraceae</taxon>
        <taxon>Caulobacter</taxon>
    </lineage>
</organism>
<dbReference type="AlphaFoldDB" id="R0ELD3"/>
<evidence type="ECO:0000313" key="12">
    <source>
        <dbReference type="Proteomes" id="UP000013063"/>
    </source>
</evidence>
<dbReference type="PRINTS" id="PR00605">
    <property type="entry name" value="CYTCHROMECIC"/>
</dbReference>
<dbReference type="Pfam" id="PF13442">
    <property type="entry name" value="Cytochrome_CBB3"/>
    <property type="match status" value="1"/>
</dbReference>
<keyword evidence="2" id="KW-0813">Transport</keyword>
<dbReference type="Proteomes" id="UP000013063">
    <property type="component" value="Unassembled WGS sequence"/>
</dbReference>
<feature type="domain" description="Cytochrome c" evidence="10">
    <location>
        <begin position="24"/>
        <end position="102"/>
    </location>
</feature>
<dbReference type="STRING" id="1292034.OR37_02168"/>
<evidence type="ECO:0000256" key="4">
    <source>
        <dbReference type="ARBA" id="ARBA00022660"/>
    </source>
</evidence>
<proteinExistence type="predicted"/>
<dbReference type="OrthoDB" id="70223at2"/>
<keyword evidence="5 8" id="KW-0479">Metal-binding</keyword>
<evidence type="ECO:0000256" key="9">
    <source>
        <dbReference type="SAM" id="SignalP"/>
    </source>
</evidence>
<evidence type="ECO:0000259" key="10">
    <source>
        <dbReference type="PROSITE" id="PS51007"/>
    </source>
</evidence>
<evidence type="ECO:0000256" key="2">
    <source>
        <dbReference type="ARBA" id="ARBA00022448"/>
    </source>
</evidence>
<dbReference type="PANTHER" id="PTHR35008">
    <property type="entry name" value="BLL4482 PROTEIN-RELATED"/>
    <property type="match status" value="1"/>
</dbReference>
<evidence type="ECO:0000256" key="3">
    <source>
        <dbReference type="ARBA" id="ARBA00022617"/>
    </source>
</evidence>
<evidence type="ECO:0000256" key="5">
    <source>
        <dbReference type="ARBA" id="ARBA00022723"/>
    </source>
</evidence>
<dbReference type="PROSITE" id="PS51007">
    <property type="entry name" value="CYTC"/>
    <property type="match status" value="1"/>
</dbReference>
<feature type="signal peptide" evidence="9">
    <location>
        <begin position="1"/>
        <end position="26"/>
    </location>
</feature>
<keyword evidence="4" id="KW-0679">Respiratory chain</keyword>
<evidence type="ECO:0000313" key="11">
    <source>
        <dbReference type="EMBL" id="ENZ81932.1"/>
    </source>
</evidence>
<evidence type="ECO:0000256" key="6">
    <source>
        <dbReference type="ARBA" id="ARBA00022982"/>
    </source>
</evidence>
<dbReference type="PATRIC" id="fig|1292034.3.peg.2152"/>
<comment type="caution">
    <text evidence="11">The sequence shown here is derived from an EMBL/GenBank/DDBJ whole genome shotgun (WGS) entry which is preliminary data.</text>
</comment>
<dbReference type="SUPFAM" id="SSF46626">
    <property type="entry name" value="Cytochrome c"/>
    <property type="match status" value="1"/>
</dbReference>
<keyword evidence="7 8" id="KW-0408">Iron</keyword>
<evidence type="ECO:0000256" key="8">
    <source>
        <dbReference type="PROSITE-ProRule" id="PRU00433"/>
    </source>
</evidence>
<dbReference type="InterPro" id="IPR051459">
    <property type="entry name" value="Cytochrome_c-type_DH"/>
</dbReference>
<dbReference type="InterPro" id="IPR008168">
    <property type="entry name" value="Cyt_C_IC"/>
</dbReference>
<keyword evidence="6" id="KW-0249">Electron transport</keyword>
<reference evidence="11 12" key="1">
    <citation type="journal article" date="2013" name="Genome Announc.">
        <title>Draft Genome Sequence for Caulobacter sp. Strain OR37, a Bacterium Tolerant to Heavy Metals.</title>
        <authorList>
            <person name="Utturkar S.M."/>
            <person name="Bollmann A."/>
            <person name="Brzoska R.M."/>
            <person name="Klingeman D.M."/>
            <person name="Epstein S.E."/>
            <person name="Palumbo A.V."/>
            <person name="Brown S.D."/>
        </authorList>
    </citation>
    <scope>NUCLEOTIDE SEQUENCE [LARGE SCALE GENOMIC DNA]</scope>
    <source>
        <strain evidence="11 12">OR37</strain>
    </source>
</reference>
<sequence precursor="true">MITARRLAALALPLAVGIAAPALAFAASGEQLFMDNCSACHQPTGKGVKGAFPALAGSPFVQGDPKIVMTTVLNGRAGMPSFKDDLTDPDLAAILTYVRSAWGNKASPIKPADVAAARAAANAAAKARGLQAH</sequence>
<dbReference type="InterPro" id="IPR036909">
    <property type="entry name" value="Cyt_c-like_dom_sf"/>
</dbReference>